<organism evidence="11">
    <name type="scientific">Thermobia domestica</name>
    <name type="common">Firebrat</name>
    <name type="synonym">Lepisma domestica</name>
    <dbReference type="NCBI Taxonomy" id="89055"/>
    <lineage>
        <taxon>Eukaryota</taxon>
        <taxon>Metazoa</taxon>
        <taxon>Ecdysozoa</taxon>
        <taxon>Arthropoda</taxon>
        <taxon>Hexapoda</taxon>
        <taxon>Insecta</taxon>
        <taxon>Zygentoma</taxon>
        <taxon>Lepismatidae</taxon>
        <taxon>Thermobia</taxon>
    </lineage>
</organism>
<dbReference type="SMART" id="SM00389">
    <property type="entry name" value="HOX"/>
    <property type="match status" value="1"/>
</dbReference>
<dbReference type="InterPro" id="IPR050296">
    <property type="entry name" value="Antp_homeobox"/>
</dbReference>
<comment type="subcellular location">
    <subcellularLocation>
        <location evidence="1 7 8">Nucleus</location>
    </subcellularLocation>
</comment>
<dbReference type="SUPFAM" id="SSF46689">
    <property type="entry name" value="Homeodomain-like"/>
    <property type="match status" value="1"/>
</dbReference>
<name>E5L399_THEDO</name>
<feature type="region of interest" description="Disordered" evidence="9">
    <location>
        <begin position="81"/>
        <end position="159"/>
    </location>
</feature>
<comment type="similarity">
    <text evidence="2">Belongs to the Antp homeobox family.</text>
</comment>
<dbReference type="GO" id="GO:0005634">
    <property type="term" value="C:nucleus"/>
    <property type="evidence" value="ECO:0007669"/>
    <property type="project" value="UniProtKB-SubCell"/>
</dbReference>
<evidence type="ECO:0000256" key="9">
    <source>
        <dbReference type="SAM" id="MobiDB-lite"/>
    </source>
</evidence>
<keyword evidence="3" id="KW-0217">Developmental protein</keyword>
<dbReference type="InterPro" id="IPR020479">
    <property type="entry name" value="HD_metazoa"/>
</dbReference>
<evidence type="ECO:0000256" key="8">
    <source>
        <dbReference type="RuleBase" id="RU000682"/>
    </source>
</evidence>
<dbReference type="AlphaFoldDB" id="E5L399"/>
<evidence type="ECO:0000256" key="1">
    <source>
        <dbReference type="ARBA" id="ARBA00004123"/>
    </source>
</evidence>
<dbReference type="InterPro" id="IPR001356">
    <property type="entry name" value="HD"/>
</dbReference>
<evidence type="ECO:0000256" key="7">
    <source>
        <dbReference type="PROSITE-ProRule" id="PRU00108"/>
    </source>
</evidence>
<evidence type="ECO:0000259" key="10">
    <source>
        <dbReference type="PROSITE" id="PS50071"/>
    </source>
</evidence>
<evidence type="ECO:0000256" key="4">
    <source>
        <dbReference type="ARBA" id="ARBA00023125"/>
    </source>
</evidence>
<dbReference type="FunFam" id="1.10.10.60:FF:000193">
    <property type="entry name" value="Ultrabithorax, isoform C"/>
    <property type="match status" value="1"/>
</dbReference>
<dbReference type="Gene3D" id="1.10.10.60">
    <property type="entry name" value="Homeodomain-like"/>
    <property type="match status" value="1"/>
</dbReference>
<reference evidence="11" key="1">
    <citation type="journal article" date="2010" name="Proc. Natl. Acad. Sci. U.S.A.">
        <title>Surprising flexibility in a conserved Hox transcription factor over 550 million years of evolution.</title>
        <authorList>
            <person name="Heffer A."/>
            <person name="Shultz J.W."/>
            <person name="Pick L."/>
        </authorList>
    </citation>
    <scope>NUCLEOTIDE SEQUENCE</scope>
</reference>
<keyword evidence="6 7" id="KW-0539">Nucleus</keyword>
<evidence type="ECO:0000256" key="3">
    <source>
        <dbReference type="ARBA" id="ARBA00022473"/>
    </source>
</evidence>
<dbReference type="GO" id="GO:0000122">
    <property type="term" value="P:negative regulation of transcription by RNA polymerase II"/>
    <property type="evidence" value="ECO:0007669"/>
    <property type="project" value="TreeGrafter"/>
</dbReference>
<feature type="compositionally biased region" description="Polar residues" evidence="9">
    <location>
        <begin position="139"/>
        <end position="159"/>
    </location>
</feature>
<evidence type="ECO:0000313" key="11">
    <source>
        <dbReference type="EMBL" id="ADQ27865.1"/>
    </source>
</evidence>
<gene>
    <name evidence="11" type="primary">ftz</name>
</gene>
<dbReference type="EMBL" id="HQ287866">
    <property type="protein sequence ID" value="ADQ27865.1"/>
    <property type="molecule type" value="mRNA"/>
</dbReference>
<evidence type="ECO:0000256" key="2">
    <source>
        <dbReference type="ARBA" id="ARBA00009107"/>
    </source>
</evidence>
<dbReference type="GO" id="GO:0009952">
    <property type="term" value="P:anterior/posterior pattern specification"/>
    <property type="evidence" value="ECO:0007669"/>
    <property type="project" value="TreeGrafter"/>
</dbReference>
<feature type="compositionally biased region" description="Low complexity" evidence="9">
    <location>
        <begin position="108"/>
        <end position="138"/>
    </location>
</feature>
<dbReference type="CDD" id="cd00086">
    <property type="entry name" value="homeodomain"/>
    <property type="match status" value="1"/>
</dbReference>
<dbReference type="InterPro" id="IPR000047">
    <property type="entry name" value="HTH_motif"/>
</dbReference>
<dbReference type="PANTHER" id="PTHR45659:SF4">
    <property type="entry name" value="HOMEOBOX PROTEIN ABDOMINAL-A"/>
    <property type="match status" value="1"/>
</dbReference>
<dbReference type="PRINTS" id="PR00024">
    <property type="entry name" value="HOMEOBOX"/>
</dbReference>
<feature type="domain" description="Homeobox" evidence="10">
    <location>
        <begin position="233"/>
        <end position="293"/>
    </location>
</feature>
<evidence type="ECO:0000256" key="5">
    <source>
        <dbReference type="ARBA" id="ARBA00023155"/>
    </source>
</evidence>
<dbReference type="GO" id="GO:0000981">
    <property type="term" value="F:DNA-binding transcription factor activity, RNA polymerase II-specific"/>
    <property type="evidence" value="ECO:0007669"/>
    <property type="project" value="InterPro"/>
</dbReference>
<dbReference type="InterPro" id="IPR017970">
    <property type="entry name" value="Homeobox_CS"/>
</dbReference>
<accession>E5L399</accession>
<dbReference type="GO" id="GO:0000978">
    <property type="term" value="F:RNA polymerase II cis-regulatory region sequence-specific DNA binding"/>
    <property type="evidence" value="ECO:0007669"/>
    <property type="project" value="TreeGrafter"/>
</dbReference>
<proteinExistence type="evidence at transcript level"/>
<feature type="compositionally biased region" description="Polar residues" evidence="9">
    <location>
        <begin position="81"/>
        <end position="94"/>
    </location>
</feature>
<dbReference type="PROSITE" id="PS00027">
    <property type="entry name" value="HOMEOBOX_1"/>
    <property type="match status" value="1"/>
</dbReference>
<dbReference type="InterPro" id="IPR009057">
    <property type="entry name" value="Homeodomain-like_sf"/>
</dbReference>
<dbReference type="PANTHER" id="PTHR45659">
    <property type="entry name" value="HOMEOBOX PROTEIN HOX"/>
    <property type="match status" value="1"/>
</dbReference>
<dbReference type="PROSITE" id="PS50071">
    <property type="entry name" value="HOMEOBOX_2"/>
    <property type="match status" value="1"/>
</dbReference>
<evidence type="ECO:0000256" key="6">
    <source>
        <dbReference type="ARBA" id="ARBA00023242"/>
    </source>
</evidence>
<dbReference type="Pfam" id="PF00046">
    <property type="entry name" value="Homeodomain"/>
    <property type="match status" value="1"/>
</dbReference>
<dbReference type="PRINTS" id="PR00031">
    <property type="entry name" value="HTHREPRESSR"/>
</dbReference>
<keyword evidence="4 7" id="KW-0238">DNA-binding</keyword>
<sequence>MSAAPYFSNGSGVTTNCWGSTNGGLSSSHEQNPYQPFYFTHPASSSTKYGLVSSTYSSEHHLPVLTGTPTSHHPFVPRYSTSPPSAVTATNPTFHPNPLTRGLKPDSEPTTTTTESSPPITSTTPVSVATTANNVNNNLQPDSFFSSARTNDHSPPSSVSQLFMDSGRDLIANGCKVSSFCAPNNIGVPDSSSLMVQQGFDVTRPLDCLQQPFVGKGPANYFPWMKSYTDTGHGPKRTRQTYTRFQTLELEKEFHFNKYLTRRRRIEIAHSLGLSERQIKIWFQNRRMKAKKEIKMQPQPVSNGTEDDILEKGMATTPPDAQVFDKDVIKMQNQIHIPFAGIKPENLQFPTIKEEFQHQTDISICSSDT</sequence>
<feature type="DNA-binding region" description="Homeobox" evidence="7">
    <location>
        <begin position="235"/>
        <end position="294"/>
    </location>
</feature>
<keyword evidence="5 7" id="KW-0371">Homeobox</keyword>
<protein>
    <submittedName>
        <fullName evidence="11">Fushi tarazu</fullName>
    </submittedName>
</protein>